<dbReference type="OrthoDB" id="1000896at2759"/>
<organism evidence="2 3">
    <name type="scientific">Gossypium australe</name>
    <dbReference type="NCBI Taxonomy" id="47621"/>
    <lineage>
        <taxon>Eukaryota</taxon>
        <taxon>Viridiplantae</taxon>
        <taxon>Streptophyta</taxon>
        <taxon>Embryophyta</taxon>
        <taxon>Tracheophyta</taxon>
        <taxon>Spermatophyta</taxon>
        <taxon>Magnoliopsida</taxon>
        <taxon>eudicotyledons</taxon>
        <taxon>Gunneridae</taxon>
        <taxon>Pentapetalae</taxon>
        <taxon>rosids</taxon>
        <taxon>malvids</taxon>
        <taxon>Malvales</taxon>
        <taxon>Malvaceae</taxon>
        <taxon>Malvoideae</taxon>
        <taxon>Gossypium</taxon>
    </lineage>
</organism>
<reference evidence="3" key="1">
    <citation type="journal article" date="2019" name="Plant Biotechnol. J.">
        <title>Genome sequencing of the Australian wild diploid species Gossypium australe highlights disease resistance and delayed gland morphogenesis.</title>
        <authorList>
            <person name="Cai Y."/>
            <person name="Cai X."/>
            <person name="Wang Q."/>
            <person name="Wang P."/>
            <person name="Zhang Y."/>
            <person name="Cai C."/>
            <person name="Xu Y."/>
            <person name="Wang K."/>
            <person name="Zhou Z."/>
            <person name="Wang C."/>
            <person name="Geng S."/>
            <person name="Li B."/>
            <person name="Dong Q."/>
            <person name="Hou Y."/>
            <person name="Wang H."/>
            <person name="Ai P."/>
            <person name="Liu Z."/>
            <person name="Yi F."/>
            <person name="Sun M."/>
            <person name="An G."/>
            <person name="Cheng J."/>
            <person name="Zhang Y."/>
            <person name="Shi Q."/>
            <person name="Xie Y."/>
            <person name="Shi X."/>
            <person name="Chang Y."/>
            <person name="Huang F."/>
            <person name="Chen Y."/>
            <person name="Hong S."/>
            <person name="Mi L."/>
            <person name="Sun Q."/>
            <person name="Zhang L."/>
            <person name="Zhou B."/>
            <person name="Peng R."/>
            <person name="Zhang X."/>
            <person name="Liu F."/>
        </authorList>
    </citation>
    <scope>NUCLEOTIDE SEQUENCE [LARGE SCALE GENOMIC DNA]</scope>
    <source>
        <strain evidence="3">cv. PA1801</strain>
    </source>
</reference>
<feature type="compositionally biased region" description="Gly residues" evidence="1">
    <location>
        <begin position="10"/>
        <end position="20"/>
    </location>
</feature>
<feature type="region of interest" description="Disordered" evidence="1">
    <location>
        <begin position="1"/>
        <end position="20"/>
    </location>
</feature>
<proteinExistence type="predicted"/>
<keyword evidence="3" id="KW-1185">Reference proteome</keyword>
<dbReference type="PANTHER" id="PTHR35046">
    <property type="entry name" value="ZINC KNUCKLE (CCHC-TYPE) FAMILY PROTEIN"/>
    <property type="match status" value="1"/>
</dbReference>
<name>A0A5B6VAL3_9ROSI</name>
<evidence type="ECO:0000313" key="2">
    <source>
        <dbReference type="EMBL" id="KAA3466167.1"/>
    </source>
</evidence>
<evidence type="ECO:0000313" key="3">
    <source>
        <dbReference type="Proteomes" id="UP000325315"/>
    </source>
</evidence>
<feature type="region of interest" description="Disordered" evidence="1">
    <location>
        <begin position="64"/>
        <end position="88"/>
    </location>
</feature>
<dbReference type="AlphaFoldDB" id="A0A5B6VAL3"/>
<comment type="caution">
    <text evidence="2">The sequence shown here is derived from an EMBL/GenBank/DDBJ whole genome shotgun (WGS) entry which is preliminary data.</text>
</comment>
<dbReference type="EMBL" id="SMMG02000007">
    <property type="protein sequence ID" value="KAA3466167.1"/>
    <property type="molecule type" value="Genomic_DNA"/>
</dbReference>
<sequence>MSRSLKRNPNGGGGLCPVTNVGGGVPDLTLQALMREMELSNQSKIAYFELKHKNNARQLQKLQDKGVVRQRGQRNRGPRDRDRPDDNLKNIKMTIPLFQGKNNPEAYLEWEKKIELVFECHNYSESKRVKLAAIEFSDYAIVWWDQLVMSRRRNGERPISTWAEMKSVMRK</sequence>
<accession>A0A5B6VAL3</accession>
<gene>
    <name evidence="2" type="ORF">EPI10_001281</name>
</gene>
<dbReference type="Proteomes" id="UP000325315">
    <property type="component" value="Unassembled WGS sequence"/>
</dbReference>
<feature type="compositionally biased region" description="Basic and acidic residues" evidence="1">
    <location>
        <begin position="77"/>
        <end position="88"/>
    </location>
</feature>
<evidence type="ECO:0000256" key="1">
    <source>
        <dbReference type="SAM" id="MobiDB-lite"/>
    </source>
</evidence>
<dbReference type="PANTHER" id="PTHR35046:SF9">
    <property type="entry name" value="RNA-DIRECTED DNA POLYMERASE"/>
    <property type="match status" value="1"/>
</dbReference>
<protein>
    <submittedName>
        <fullName evidence="2">Mutant gag-pol polyprotein</fullName>
    </submittedName>
</protein>